<dbReference type="EMBL" id="QMFB01000001">
    <property type="protein sequence ID" value="RAV22689.1"/>
    <property type="molecule type" value="Genomic_DNA"/>
</dbReference>
<keyword evidence="2" id="KW-1185">Reference proteome</keyword>
<proteinExistence type="predicted"/>
<comment type="caution">
    <text evidence="1">The sequence shown here is derived from an EMBL/GenBank/DDBJ whole genome shotgun (WGS) entry which is preliminary data.</text>
</comment>
<evidence type="ECO:0000313" key="2">
    <source>
        <dbReference type="Proteomes" id="UP000250369"/>
    </source>
</evidence>
<gene>
    <name evidence="1" type="ORF">DQG23_00260</name>
</gene>
<organism evidence="1 2">
    <name type="scientific">Paenibacillus contaminans</name>
    <dbReference type="NCBI Taxonomy" id="450362"/>
    <lineage>
        <taxon>Bacteria</taxon>
        <taxon>Bacillati</taxon>
        <taxon>Bacillota</taxon>
        <taxon>Bacilli</taxon>
        <taxon>Bacillales</taxon>
        <taxon>Paenibacillaceae</taxon>
        <taxon>Paenibacillus</taxon>
    </lineage>
</organism>
<reference evidence="1 2" key="1">
    <citation type="journal article" date="2009" name="Int. J. Syst. Evol. Microbiol.">
        <title>Paenibacillus contaminans sp. nov., isolated from a contaminated laboratory plate.</title>
        <authorList>
            <person name="Chou J.H."/>
            <person name="Lee J.H."/>
            <person name="Lin M.C."/>
            <person name="Chang P.S."/>
            <person name="Arun A.B."/>
            <person name="Young C.C."/>
            <person name="Chen W.M."/>
        </authorList>
    </citation>
    <scope>NUCLEOTIDE SEQUENCE [LARGE SCALE GENOMIC DNA]</scope>
    <source>
        <strain evidence="1 2">CKOBP-6</strain>
    </source>
</reference>
<dbReference type="AlphaFoldDB" id="A0A329MRU4"/>
<evidence type="ECO:0000313" key="1">
    <source>
        <dbReference type="EMBL" id="RAV22689.1"/>
    </source>
</evidence>
<dbReference type="RefSeq" id="WP_113028800.1">
    <property type="nucleotide sequence ID" value="NZ_QMFB01000001.1"/>
</dbReference>
<protein>
    <submittedName>
        <fullName evidence="1">Uncharacterized protein</fullName>
    </submittedName>
</protein>
<dbReference type="OrthoDB" id="5419216at2"/>
<accession>A0A329MRU4</accession>
<name>A0A329MRU4_9BACL</name>
<sequence length="178" mass="20236">MNWEQATQVLTRNFHQNEIKQRKGRKNMIFDYVPADRVVLRLNELGINNWSFIIKNEKEIGNEVVVLGSLNIMGVVREAYGSALRDENKDVGSCLKSSAALSLVKAASMFNCPCIFHVKPQQEQPRQEEREPNPQLPLPAKHCCAECATELTDKIYNWSMKNLGAALCLRHQRNRGAI</sequence>
<dbReference type="Proteomes" id="UP000250369">
    <property type="component" value="Unassembled WGS sequence"/>
</dbReference>